<evidence type="ECO:0000256" key="6">
    <source>
        <dbReference type="ARBA" id="ARBA00022801"/>
    </source>
</evidence>
<keyword evidence="6" id="KW-0378">Hydrolase</keyword>
<feature type="domain" description="NodB homology" evidence="18">
    <location>
        <begin position="206"/>
        <end position="400"/>
    </location>
</feature>
<keyword evidence="8" id="KW-0472">Membrane</keyword>
<name>A0ABP1CKX4_9APHY</name>
<evidence type="ECO:0000256" key="16">
    <source>
        <dbReference type="SAM" id="MobiDB-lite"/>
    </source>
</evidence>
<keyword evidence="5" id="KW-0479">Metal-binding</keyword>
<evidence type="ECO:0000256" key="11">
    <source>
        <dbReference type="ARBA" id="ARBA00023288"/>
    </source>
</evidence>
<feature type="chain" id="PRO_5045242421" description="chitin deacetylase" evidence="17">
    <location>
        <begin position="18"/>
        <end position="512"/>
    </location>
</feature>
<keyword evidence="10" id="KW-0170">Cobalt</keyword>
<dbReference type="EC" id="3.5.1.41" evidence="14"/>
<keyword evidence="17" id="KW-0732">Signal</keyword>
<proteinExistence type="predicted"/>
<feature type="region of interest" description="Disordered" evidence="16">
    <location>
        <begin position="22"/>
        <end position="61"/>
    </location>
</feature>
<evidence type="ECO:0000256" key="9">
    <source>
        <dbReference type="ARBA" id="ARBA00023277"/>
    </source>
</evidence>
<dbReference type="Proteomes" id="UP001497453">
    <property type="component" value="Chromosome 1"/>
</dbReference>
<evidence type="ECO:0000256" key="8">
    <source>
        <dbReference type="ARBA" id="ARBA00023136"/>
    </source>
</evidence>
<keyword evidence="11" id="KW-0449">Lipoprotein</keyword>
<evidence type="ECO:0000256" key="4">
    <source>
        <dbReference type="ARBA" id="ARBA00022622"/>
    </source>
</evidence>
<evidence type="ECO:0000256" key="13">
    <source>
        <dbReference type="ARBA" id="ARBA00023326"/>
    </source>
</evidence>
<dbReference type="PROSITE" id="PS51677">
    <property type="entry name" value="NODB"/>
    <property type="match status" value="1"/>
</dbReference>
<keyword evidence="7" id="KW-0146">Chitin degradation</keyword>
<dbReference type="EMBL" id="OZ037944">
    <property type="protein sequence ID" value="CAL1696350.1"/>
    <property type="molecule type" value="Genomic_DNA"/>
</dbReference>
<reference evidence="20" key="1">
    <citation type="submission" date="2024-04" db="EMBL/GenBank/DDBJ databases">
        <authorList>
            <person name="Shaw F."/>
            <person name="Minotto A."/>
        </authorList>
    </citation>
    <scope>NUCLEOTIDE SEQUENCE [LARGE SCALE GENOMIC DNA]</scope>
</reference>
<dbReference type="SUPFAM" id="SSF88713">
    <property type="entry name" value="Glycoside hydrolase/deacetylase"/>
    <property type="match status" value="1"/>
</dbReference>
<dbReference type="InterPro" id="IPR050248">
    <property type="entry name" value="Polysacc_deacetylase_ArnD"/>
</dbReference>
<accession>A0ABP1CKX4</accession>
<dbReference type="Gene3D" id="3.20.20.370">
    <property type="entry name" value="Glycoside hydrolase/deacetylase"/>
    <property type="match status" value="1"/>
</dbReference>
<evidence type="ECO:0000256" key="14">
    <source>
        <dbReference type="ARBA" id="ARBA00024056"/>
    </source>
</evidence>
<evidence type="ECO:0000256" key="5">
    <source>
        <dbReference type="ARBA" id="ARBA00022723"/>
    </source>
</evidence>
<gene>
    <name evidence="19" type="ORF">GFSPODELE1_LOCUS1147</name>
</gene>
<comment type="cofactor">
    <cofactor evidence="1">
        <name>Co(2+)</name>
        <dbReference type="ChEBI" id="CHEBI:48828"/>
    </cofactor>
</comment>
<dbReference type="InterPro" id="IPR002509">
    <property type="entry name" value="NODB_dom"/>
</dbReference>
<protein>
    <recommendedName>
        <fullName evidence="14">chitin deacetylase</fullName>
        <ecNumber evidence="14">3.5.1.41</ecNumber>
    </recommendedName>
</protein>
<evidence type="ECO:0000313" key="19">
    <source>
        <dbReference type="EMBL" id="CAL1696350.1"/>
    </source>
</evidence>
<feature type="signal peptide" evidence="17">
    <location>
        <begin position="1"/>
        <end position="17"/>
    </location>
</feature>
<comment type="subcellular location">
    <subcellularLocation>
        <location evidence="2">Cell membrane</location>
        <topology evidence="2">Lipid-anchor</topology>
        <topology evidence="2">GPI-anchor</topology>
    </subcellularLocation>
</comment>
<dbReference type="Pfam" id="PF01522">
    <property type="entry name" value="Polysacc_deac_1"/>
    <property type="match status" value="1"/>
</dbReference>
<keyword evidence="3" id="KW-1003">Cell membrane</keyword>
<keyword evidence="4" id="KW-0325">Glycoprotein</keyword>
<evidence type="ECO:0000256" key="2">
    <source>
        <dbReference type="ARBA" id="ARBA00004609"/>
    </source>
</evidence>
<evidence type="ECO:0000259" key="18">
    <source>
        <dbReference type="PROSITE" id="PS51677"/>
    </source>
</evidence>
<evidence type="ECO:0000256" key="1">
    <source>
        <dbReference type="ARBA" id="ARBA00001941"/>
    </source>
</evidence>
<keyword evidence="4" id="KW-0336">GPI-anchor</keyword>
<evidence type="ECO:0000313" key="20">
    <source>
        <dbReference type="Proteomes" id="UP001497453"/>
    </source>
</evidence>
<evidence type="ECO:0000256" key="10">
    <source>
        <dbReference type="ARBA" id="ARBA00023285"/>
    </source>
</evidence>
<dbReference type="InterPro" id="IPR011330">
    <property type="entry name" value="Glyco_hydro/deAcase_b/a-brl"/>
</dbReference>
<comment type="catalytic activity">
    <reaction evidence="15">
        <text>[(1-&gt;4)-N-acetyl-beta-D-glucosaminyl](n) + n H2O = chitosan + n acetate</text>
        <dbReference type="Rhea" id="RHEA:10464"/>
        <dbReference type="Rhea" id="RHEA-COMP:9593"/>
        <dbReference type="Rhea" id="RHEA-COMP:9597"/>
        <dbReference type="ChEBI" id="CHEBI:15377"/>
        <dbReference type="ChEBI" id="CHEBI:17029"/>
        <dbReference type="ChEBI" id="CHEBI:30089"/>
        <dbReference type="ChEBI" id="CHEBI:57704"/>
        <dbReference type="EC" id="3.5.1.41"/>
    </reaction>
    <physiologicalReaction direction="left-to-right" evidence="15">
        <dbReference type="Rhea" id="RHEA:10465"/>
    </physiologicalReaction>
</comment>
<keyword evidence="9" id="KW-0119">Carbohydrate metabolism</keyword>
<organism evidence="19 20">
    <name type="scientific">Somion occarium</name>
    <dbReference type="NCBI Taxonomy" id="3059160"/>
    <lineage>
        <taxon>Eukaryota</taxon>
        <taxon>Fungi</taxon>
        <taxon>Dikarya</taxon>
        <taxon>Basidiomycota</taxon>
        <taxon>Agaricomycotina</taxon>
        <taxon>Agaricomycetes</taxon>
        <taxon>Polyporales</taxon>
        <taxon>Cerrenaceae</taxon>
        <taxon>Somion</taxon>
    </lineage>
</organism>
<evidence type="ECO:0000256" key="3">
    <source>
        <dbReference type="ARBA" id="ARBA00022475"/>
    </source>
</evidence>
<evidence type="ECO:0000256" key="15">
    <source>
        <dbReference type="ARBA" id="ARBA00048494"/>
    </source>
</evidence>
<dbReference type="PANTHER" id="PTHR10587">
    <property type="entry name" value="GLYCOSYL TRANSFERASE-RELATED"/>
    <property type="match status" value="1"/>
</dbReference>
<keyword evidence="13" id="KW-0624">Polysaccharide degradation</keyword>
<feature type="compositionally biased region" description="Low complexity" evidence="16">
    <location>
        <begin position="27"/>
        <end position="61"/>
    </location>
</feature>
<evidence type="ECO:0000256" key="7">
    <source>
        <dbReference type="ARBA" id="ARBA00023024"/>
    </source>
</evidence>
<evidence type="ECO:0000256" key="12">
    <source>
        <dbReference type="ARBA" id="ARBA00023316"/>
    </source>
</evidence>
<dbReference type="PANTHER" id="PTHR10587:SF133">
    <property type="entry name" value="CHITIN DEACETYLASE 1-RELATED"/>
    <property type="match status" value="1"/>
</dbReference>
<evidence type="ECO:0000256" key="17">
    <source>
        <dbReference type="SAM" id="SignalP"/>
    </source>
</evidence>
<keyword evidence="20" id="KW-1185">Reference proteome</keyword>
<keyword evidence="12" id="KW-0961">Cell wall biogenesis/degradation</keyword>
<sequence length="512" mass="54838">MRFALLSALAVPAAVVASQVHQARQDPPSSSPAASSPVPLPSSGSVSASAPSVSGTVPVSGSSVAAPITTLPSVSFSLQATNPTAIPLSEITAGTLTTSPTLPLSTVFAPGATPTFLTNPPPLPDLSKLVVSNYPPLDKPPPTDSPEVQQWIQEVANTGVQIPDISPTVLGGCPANLDAVSDPNRCWWTCGGCTRDTDIVTCPDKLTWGLTHDDGPAPYTSNLLQYLDSANLKTTFFVVGSRVISYPALLQEEFMAQHQIAVHTWSHPQMTTLSNEEAIAELGWTKKVIKDVLGVTPQYWRPPYGDIDDRIRAISKAMDLTPIMWTRISPTATFDTDDFNVAGGLSSASQVLSNWQNILGNATMLDTGFIVLEHDLFAQSVDLATGYILPDALAFEPKLKIEPVISCLNKPMSDAYIETNDNKTNPPVVSANLFRSRQDSPARQKPLVGRATTGTTLARLLSSTVLLTCSLLPAVLSLQSLLVSVCSSRLTLEEKPELGFFCYYCYSYYLMT</sequence>